<gene>
    <name evidence="2" type="ORF">LO50_12720</name>
</gene>
<protein>
    <recommendedName>
        <fullName evidence="1">DUF6957 domain-containing protein</fullName>
    </recommendedName>
</protein>
<organism evidence="2 3">
    <name type="scientific">Stutzerimonas stutzeri</name>
    <name type="common">Pseudomonas stutzeri</name>
    <dbReference type="NCBI Taxonomy" id="316"/>
    <lineage>
        <taxon>Bacteria</taxon>
        <taxon>Pseudomonadati</taxon>
        <taxon>Pseudomonadota</taxon>
        <taxon>Gammaproteobacteria</taxon>
        <taxon>Pseudomonadales</taxon>
        <taxon>Pseudomonadaceae</taxon>
        <taxon>Stutzerimonas</taxon>
    </lineage>
</organism>
<evidence type="ECO:0000313" key="3">
    <source>
        <dbReference type="Proteomes" id="UP000032439"/>
    </source>
</evidence>
<evidence type="ECO:0000259" key="1">
    <source>
        <dbReference type="Pfam" id="PF22275"/>
    </source>
</evidence>
<proteinExistence type="predicted"/>
<dbReference type="InterPro" id="IPR054232">
    <property type="entry name" value="DUF6957"/>
</dbReference>
<dbReference type="Pfam" id="PF22275">
    <property type="entry name" value="DUF6957"/>
    <property type="match status" value="1"/>
</dbReference>
<dbReference type="PATRIC" id="fig|316.110.peg.280"/>
<dbReference type="AlphaFoldDB" id="A0A0D7E7T4"/>
<dbReference type="RefSeq" id="WP_044315232.1">
    <property type="nucleotide sequence ID" value="NZ_JBITTV010000015.1"/>
</dbReference>
<evidence type="ECO:0000313" key="2">
    <source>
        <dbReference type="EMBL" id="KIZ35602.1"/>
    </source>
</evidence>
<accession>A0A0D7E7T4</accession>
<comment type="caution">
    <text evidence="2">The sequence shown here is derived from an EMBL/GenBank/DDBJ whole genome shotgun (WGS) entry which is preliminary data.</text>
</comment>
<feature type="domain" description="DUF6957" evidence="1">
    <location>
        <begin position="20"/>
        <end position="127"/>
    </location>
</feature>
<dbReference type="EMBL" id="JXXD01000115">
    <property type="protein sequence ID" value="KIZ35602.1"/>
    <property type="molecule type" value="Genomic_DNA"/>
</dbReference>
<reference evidence="2 3" key="1">
    <citation type="submission" date="2014-11" db="EMBL/GenBank/DDBJ databases">
        <title>Genomics and ecophysiology of heterotrophic nitrogen fixing bacteria isolated from estuarine surface water.</title>
        <authorList>
            <person name="Bentzon-Tilia M."/>
            <person name="Severin I."/>
            <person name="Hansen L.H."/>
            <person name="Riemann L."/>
        </authorList>
    </citation>
    <scope>NUCLEOTIDE SEQUENCE [LARGE SCALE GENOMIC DNA]</scope>
    <source>
        <strain evidence="2 3">BAL361</strain>
    </source>
</reference>
<sequence>MKDLNAVTEMLYGDGEPMSGSAMTDEQALAHMQSRRLGAFCLVRDWIWLDLDVTDEQRTVLEKTGRQPVMLYAHFVVYDSAGRWDAGDFVRTSPLLAFDDGFLFKTSSTTYVLLGDGVRKRVALETVGRIRF</sequence>
<name>A0A0D7E7T4_STUST</name>
<dbReference type="Proteomes" id="UP000032439">
    <property type="component" value="Unassembled WGS sequence"/>
</dbReference>